<proteinExistence type="predicted"/>
<sequence length="85" mass="9715">MKLGVENVETMTPEQERDFWTVFSGDVARDDGSAVKQHFAAGNPVYCRMPDTPEGLIEKRFPDGRRQYVKWERDGEHVVSEARAS</sequence>
<organism evidence="1 2">
    <name type="scientific">Paraburkholderia phytofirmans (strain DSM 17436 / LMG 22146 / PsJN)</name>
    <name type="common">Burkholderia phytofirmans</name>
    <dbReference type="NCBI Taxonomy" id="398527"/>
    <lineage>
        <taxon>Bacteria</taxon>
        <taxon>Pseudomonadati</taxon>
        <taxon>Pseudomonadota</taxon>
        <taxon>Betaproteobacteria</taxon>
        <taxon>Burkholderiales</taxon>
        <taxon>Burkholderiaceae</taxon>
        <taxon>Paraburkholderia</taxon>
    </lineage>
</organism>
<geneLocation type="plasmid" evidence="1 2">
    <name>pBPHYT01</name>
</geneLocation>
<keyword evidence="1" id="KW-0614">Plasmid</keyword>
<dbReference type="KEGG" id="bpy:Bphyt_7292"/>
<name>B2TH28_PARPJ</name>
<evidence type="ECO:0000313" key="1">
    <source>
        <dbReference type="EMBL" id="ACD21577.1"/>
    </source>
</evidence>
<dbReference type="AlphaFoldDB" id="B2TH28"/>
<dbReference type="Proteomes" id="UP000001739">
    <property type="component" value="Plasmid pBPHYT01"/>
</dbReference>
<accession>B2TH28</accession>
<dbReference type="HOGENOM" id="CLU_190411_0_0_4"/>
<dbReference type="eggNOG" id="ENOG503338I">
    <property type="taxonomic scope" value="Bacteria"/>
</dbReference>
<protein>
    <submittedName>
        <fullName evidence="1">Uncharacterized protein</fullName>
    </submittedName>
</protein>
<reference evidence="1 2" key="1">
    <citation type="journal article" date="2011" name="J. Bacteriol.">
        <title>Complete genome sequence of the plant growth-promoting endophyte Burkholderia phytofirmans strain PsJN.</title>
        <authorList>
            <person name="Weilharter A."/>
            <person name="Mitter B."/>
            <person name="Shin M.V."/>
            <person name="Chain P.S."/>
            <person name="Nowak J."/>
            <person name="Sessitsch A."/>
        </authorList>
    </citation>
    <scope>NUCLEOTIDE SEQUENCE [LARGE SCALE GENOMIC DNA]</scope>
    <source>
        <strain evidence="2">DSM 17436 / LMG 22146 / PsJN</strain>
        <plasmid evidence="1 2">pBPHYT01</plasmid>
    </source>
</reference>
<evidence type="ECO:0000313" key="2">
    <source>
        <dbReference type="Proteomes" id="UP000001739"/>
    </source>
</evidence>
<dbReference type="OrthoDB" id="8686801at2"/>
<dbReference type="RefSeq" id="WP_012430950.1">
    <property type="nucleotide sequence ID" value="NC_010679.1"/>
</dbReference>
<dbReference type="EMBL" id="CP001054">
    <property type="protein sequence ID" value="ACD21577.1"/>
    <property type="molecule type" value="Genomic_DNA"/>
</dbReference>
<gene>
    <name evidence="1" type="ordered locus">Bphyt_7292</name>
</gene>